<proteinExistence type="predicted"/>
<evidence type="ECO:0000313" key="1">
    <source>
        <dbReference type="EMBL" id="AJT61026.1"/>
    </source>
</evidence>
<keyword evidence="2" id="KW-1185">Reference proteome</keyword>
<dbReference type="Proteomes" id="UP000202888">
    <property type="component" value="Segment"/>
</dbReference>
<dbReference type="RefSeq" id="YP_009201288.1">
    <property type="nucleotide sequence ID" value="NC_028829.1"/>
</dbReference>
<evidence type="ECO:0000313" key="2">
    <source>
        <dbReference type="Proteomes" id="UP000202888"/>
    </source>
</evidence>
<name>A0A0D4DB36_9CAUD</name>
<sequence length="154" mass="18006">MKLVPMTVDYSEDIYTMCKYLLLNDTHTECPETKIGRFMLGRATGHTTSMVKAAERLRREGFNVLEVYYNELNRSMNRRGCNHDMATTYDKIVRDGVYHNAFVGRGNANMPDIILFDTYSFAEQRIRGVSTKVDELMHILHREFNKKTAFFFIQ</sequence>
<organism evidence="1 2">
    <name type="scientific">Vibrio phage ValKK3</name>
    <dbReference type="NCBI Taxonomy" id="1610855"/>
    <lineage>
        <taxon>Viruses</taxon>
        <taxon>Duplodnaviria</taxon>
        <taxon>Heunggongvirae</taxon>
        <taxon>Uroviricota</taxon>
        <taxon>Caudoviricetes</taxon>
        <taxon>Pantevenvirales</taxon>
        <taxon>Straboviridae</taxon>
        <taxon>Schizotequatrovirus</taxon>
        <taxon>Schizotequatrovirus valkk3</taxon>
    </lineage>
</organism>
<reference evidence="1 2" key="1">
    <citation type="journal article" date="2016" name="Genom Data">
        <title>Complete genome sequence of a giant Vibrio phage ValKK3 infecting Vibrio alginolyticus.</title>
        <authorList>
            <person name="Lal T.M."/>
            <person name="Sano M."/>
            <person name="Hatai K."/>
            <person name="Ransangan J."/>
        </authorList>
    </citation>
    <scope>NUCLEOTIDE SEQUENCE [LARGE SCALE GENOMIC DNA]</scope>
</reference>
<dbReference type="GeneID" id="26628511"/>
<accession>A0A0D4DB36</accession>
<dbReference type="KEGG" id="vg:26628511"/>
<protein>
    <submittedName>
        <fullName evidence="1">Uncharacterized protein</fullName>
    </submittedName>
</protein>
<dbReference type="OrthoDB" id="18252at10239"/>
<dbReference type="EMBL" id="KP671755">
    <property type="protein sequence ID" value="AJT61026.1"/>
    <property type="molecule type" value="Genomic_DNA"/>
</dbReference>